<dbReference type="CDD" id="cd01014">
    <property type="entry name" value="nicotinamidase_related"/>
    <property type="match status" value="1"/>
</dbReference>
<dbReference type="PANTHER" id="PTHR43540">
    <property type="entry name" value="PEROXYUREIDOACRYLATE/UREIDOACRYLATE AMIDOHYDROLASE-RELATED"/>
    <property type="match status" value="1"/>
</dbReference>
<dbReference type="SUPFAM" id="SSF55729">
    <property type="entry name" value="Acyl-CoA N-acyltransferases (Nat)"/>
    <property type="match status" value="1"/>
</dbReference>
<dbReference type="InterPro" id="IPR050272">
    <property type="entry name" value="Isochorismatase-like_hydrls"/>
</dbReference>
<sequence length="342" mass="37381">MIVLRLLADADIPVIKSWPHYPPEFAGLDYSLRDGGWLDTHRNEPGTVVFAATENGKLVGFSLLVQGLEGVSEFMVALHPERIGGGLGRTIVRLTLARGFSCPGTARIRLIVRKNNFRAKALYTSLHFVRTGELVKEIQGDPVAFFEMEITREDFTKGEGIMKQVLLVIDVQNEYFSGALPVTYPEGSLGNILKAMDHAHSARMPVVVIRHTNPAPGAPAFGQGSPGADLHPEIKKRQADLVIEKHYPGSFTGTELSAWLKENRITTVTIAGYMTQMCCDTTARQAFHEGYAVNFLSDATGTLSITNTAGSVSAADLHRAILVTQQMVFSRVLSTAEWIAET</sequence>
<dbReference type="GO" id="GO:0016787">
    <property type="term" value="F:hydrolase activity"/>
    <property type="evidence" value="ECO:0007669"/>
    <property type="project" value="UniProtKB-KW"/>
</dbReference>
<dbReference type="GO" id="GO:0016747">
    <property type="term" value="F:acyltransferase activity, transferring groups other than amino-acyl groups"/>
    <property type="evidence" value="ECO:0007669"/>
    <property type="project" value="InterPro"/>
</dbReference>
<dbReference type="eggNOG" id="arCOG00834">
    <property type="taxonomic scope" value="Archaea"/>
</dbReference>
<dbReference type="Gene3D" id="3.40.630.30">
    <property type="match status" value="1"/>
</dbReference>
<dbReference type="PANTHER" id="PTHR43540:SF6">
    <property type="entry name" value="ISOCHORISMATASE-LIKE DOMAIN-CONTAINING PROTEIN"/>
    <property type="match status" value="1"/>
</dbReference>
<evidence type="ECO:0000313" key="3">
    <source>
        <dbReference type="EMBL" id="ABS54828.1"/>
    </source>
</evidence>
<dbReference type="InterPro" id="IPR016181">
    <property type="entry name" value="Acyl_CoA_acyltransferase"/>
</dbReference>
<dbReference type="InterPro" id="IPR000182">
    <property type="entry name" value="GNAT_dom"/>
</dbReference>
<dbReference type="GeneID" id="69101762"/>
<dbReference type="PROSITE" id="PS51186">
    <property type="entry name" value="GNAT"/>
    <property type="match status" value="1"/>
</dbReference>
<dbReference type="KEGG" id="mbn:Mboo_0306"/>
<accession>A7I517</accession>
<evidence type="ECO:0000313" key="4">
    <source>
        <dbReference type="Proteomes" id="UP000002408"/>
    </source>
</evidence>
<dbReference type="STRING" id="456442.Mboo_0306"/>
<dbReference type="Pfam" id="PF00583">
    <property type="entry name" value="Acetyltransf_1"/>
    <property type="match status" value="1"/>
</dbReference>
<gene>
    <name evidence="3" type="ordered locus">Mboo_0306</name>
</gene>
<dbReference type="HOGENOM" id="CLU_723121_0_0_2"/>
<evidence type="ECO:0000259" key="2">
    <source>
        <dbReference type="PROSITE" id="PS51186"/>
    </source>
</evidence>
<dbReference type="AlphaFoldDB" id="A7I517"/>
<dbReference type="Proteomes" id="UP000002408">
    <property type="component" value="Chromosome"/>
</dbReference>
<keyword evidence="3" id="KW-0808">Transferase</keyword>
<dbReference type="Gene3D" id="3.40.50.850">
    <property type="entry name" value="Isochorismatase-like"/>
    <property type="match status" value="1"/>
</dbReference>
<dbReference type="RefSeq" id="WP_011991316.1">
    <property type="nucleotide sequence ID" value="NC_009712.1"/>
</dbReference>
<dbReference type="InterPro" id="IPR000868">
    <property type="entry name" value="Isochorismatase-like_dom"/>
</dbReference>
<feature type="domain" description="N-acetyltransferase" evidence="2">
    <location>
        <begin position="2"/>
        <end position="153"/>
    </location>
</feature>
<organism evidence="3 4">
    <name type="scientific">Methanoregula boonei (strain DSM 21154 / JCM 14090 / 6A8)</name>
    <dbReference type="NCBI Taxonomy" id="456442"/>
    <lineage>
        <taxon>Archaea</taxon>
        <taxon>Methanobacteriati</taxon>
        <taxon>Methanobacteriota</taxon>
        <taxon>Stenosarchaea group</taxon>
        <taxon>Methanomicrobia</taxon>
        <taxon>Methanomicrobiales</taxon>
        <taxon>Methanoregulaceae</taxon>
        <taxon>Methanoregula</taxon>
    </lineage>
</organism>
<keyword evidence="1" id="KW-0378">Hydrolase</keyword>
<dbReference type="SUPFAM" id="SSF52499">
    <property type="entry name" value="Isochorismatase-like hydrolases"/>
    <property type="match status" value="1"/>
</dbReference>
<dbReference type="InterPro" id="IPR036380">
    <property type="entry name" value="Isochorismatase-like_sf"/>
</dbReference>
<dbReference type="Pfam" id="PF00857">
    <property type="entry name" value="Isochorismatase"/>
    <property type="match status" value="1"/>
</dbReference>
<reference evidence="4" key="1">
    <citation type="journal article" date="2015" name="Microbiology">
        <title>Genome of Methanoregula boonei 6A8 reveals adaptations to oligotrophic peatland environments.</title>
        <authorList>
            <person name="Braeuer S."/>
            <person name="Cadillo-Quiroz H."/>
            <person name="Kyrpides N."/>
            <person name="Woyke T."/>
            <person name="Goodwin L."/>
            <person name="Detter C."/>
            <person name="Podell S."/>
            <person name="Yavitt J.B."/>
            <person name="Zinder S.H."/>
        </authorList>
    </citation>
    <scope>NUCLEOTIDE SEQUENCE [LARGE SCALE GENOMIC DNA]</scope>
    <source>
        <strain evidence="4">DSM 21154 / JCM 14090 / 6A8</strain>
    </source>
</reference>
<protein>
    <submittedName>
        <fullName evidence="3">GCN5-related N-acetyltransferase</fullName>
    </submittedName>
</protein>
<name>A7I517_METB6</name>
<evidence type="ECO:0000256" key="1">
    <source>
        <dbReference type="ARBA" id="ARBA00022801"/>
    </source>
</evidence>
<keyword evidence="4" id="KW-1185">Reference proteome</keyword>
<dbReference type="EMBL" id="CP000780">
    <property type="protein sequence ID" value="ABS54828.1"/>
    <property type="molecule type" value="Genomic_DNA"/>
</dbReference>
<dbReference type="eggNOG" id="arCOG01943">
    <property type="taxonomic scope" value="Archaea"/>
</dbReference>
<proteinExistence type="predicted"/>